<keyword evidence="1" id="KW-1133">Transmembrane helix</keyword>
<keyword evidence="1" id="KW-0472">Membrane</keyword>
<comment type="caution">
    <text evidence="2">The sequence shown here is derived from an EMBL/GenBank/DDBJ whole genome shotgun (WGS) entry which is preliminary data.</text>
</comment>
<protein>
    <submittedName>
        <fullName evidence="2">Uncharacterized protein</fullName>
    </submittedName>
</protein>
<keyword evidence="3" id="KW-1185">Reference proteome</keyword>
<sequence>MQNSCFSHNDGLRESDLDIPPTEYELLAMEIQVELEQMRQQMQAEMVAMRTELHGMKNILKATVAISISLFPGVVCGVFGCGGFGVFCWM</sequence>
<proteinExistence type="predicted"/>
<accession>A0AAU9LSZ7</accession>
<evidence type="ECO:0000256" key="1">
    <source>
        <dbReference type="SAM" id="Phobius"/>
    </source>
</evidence>
<name>A0AAU9LSZ7_9ASTR</name>
<dbReference type="AlphaFoldDB" id="A0AAU9LSZ7"/>
<dbReference type="Proteomes" id="UP001157418">
    <property type="component" value="Unassembled WGS sequence"/>
</dbReference>
<evidence type="ECO:0000313" key="3">
    <source>
        <dbReference type="Proteomes" id="UP001157418"/>
    </source>
</evidence>
<organism evidence="2 3">
    <name type="scientific">Lactuca virosa</name>
    <dbReference type="NCBI Taxonomy" id="75947"/>
    <lineage>
        <taxon>Eukaryota</taxon>
        <taxon>Viridiplantae</taxon>
        <taxon>Streptophyta</taxon>
        <taxon>Embryophyta</taxon>
        <taxon>Tracheophyta</taxon>
        <taxon>Spermatophyta</taxon>
        <taxon>Magnoliopsida</taxon>
        <taxon>eudicotyledons</taxon>
        <taxon>Gunneridae</taxon>
        <taxon>Pentapetalae</taxon>
        <taxon>asterids</taxon>
        <taxon>campanulids</taxon>
        <taxon>Asterales</taxon>
        <taxon>Asteraceae</taxon>
        <taxon>Cichorioideae</taxon>
        <taxon>Cichorieae</taxon>
        <taxon>Lactucinae</taxon>
        <taxon>Lactuca</taxon>
    </lineage>
</organism>
<keyword evidence="1" id="KW-0812">Transmembrane</keyword>
<feature type="transmembrane region" description="Helical" evidence="1">
    <location>
        <begin position="59"/>
        <end position="87"/>
    </location>
</feature>
<dbReference type="EMBL" id="CAKMRJ010000002">
    <property type="protein sequence ID" value="CAH1416416.1"/>
    <property type="molecule type" value="Genomic_DNA"/>
</dbReference>
<reference evidence="2 3" key="1">
    <citation type="submission" date="2022-01" db="EMBL/GenBank/DDBJ databases">
        <authorList>
            <person name="Xiong W."/>
            <person name="Schranz E."/>
        </authorList>
    </citation>
    <scope>NUCLEOTIDE SEQUENCE [LARGE SCALE GENOMIC DNA]</scope>
</reference>
<gene>
    <name evidence="2" type="ORF">LVIROSA_LOCUS4180</name>
</gene>
<evidence type="ECO:0000313" key="2">
    <source>
        <dbReference type="EMBL" id="CAH1416416.1"/>
    </source>
</evidence>